<dbReference type="RefSeq" id="WP_091713667.1">
    <property type="nucleotide sequence ID" value="NZ_FOSH01000009.1"/>
</dbReference>
<dbReference type="EMBL" id="FOSH01000009">
    <property type="protein sequence ID" value="SFK36102.1"/>
    <property type="molecule type" value="Genomic_DNA"/>
</dbReference>
<dbReference type="InterPro" id="IPR002686">
    <property type="entry name" value="Transposase_17"/>
</dbReference>
<dbReference type="GO" id="GO:0043565">
    <property type="term" value="F:sequence-specific DNA binding"/>
    <property type="evidence" value="ECO:0007669"/>
    <property type="project" value="TreeGrafter"/>
</dbReference>
<dbReference type="AlphaFoldDB" id="A0A1I3YW58"/>
<evidence type="ECO:0000313" key="3">
    <source>
        <dbReference type="Proteomes" id="UP000198924"/>
    </source>
</evidence>
<organism evidence="2 3">
    <name type="scientific">Methylophaga sulfidovorans</name>
    <dbReference type="NCBI Taxonomy" id="45496"/>
    <lineage>
        <taxon>Bacteria</taxon>
        <taxon>Pseudomonadati</taxon>
        <taxon>Pseudomonadota</taxon>
        <taxon>Gammaproteobacteria</taxon>
        <taxon>Thiotrichales</taxon>
        <taxon>Piscirickettsiaceae</taxon>
        <taxon>Methylophaga</taxon>
    </lineage>
</organism>
<dbReference type="NCBIfam" id="NF047646">
    <property type="entry name" value="REP_Tyr_transpos"/>
    <property type="match status" value="1"/>
</dbReference>
<sequence length="177" mass="21344">MQYRQAFVPGGTFFFTITLLERHKTLLTDNIILLKQSFHHVKQSHPFHIDAIVILPDHLHTIWTLPETDADFAMRWGLIKSTFSRGFPKDEHINKTRHSKNERGIWQRRYWEHLIRDEKDYRNHVNYIHYNPVKHGYVDKAIDWPYSSIHKFVRDGIIDQNWGYDENVDMKTFGERN</sequence>
<dbReference type="SUPFAM" id="SSF143422">
    <property type="entry name" value="Transposase IS200-like"/>
    <property type="match status" value="1"/>
</dbReference>
<dbReference type="OrthoDB" id="9794403at2"/>
<accession>A0A1I3YW58</accession>
<dbReference type="SMART" id="SM01321">
    <property type="entry name" value="Y1_Tnp"/>
    <property type="match status" value="1"/>
</dbReference>
<name>A0A1I3YW58_9GAMM</name>
<feature type="domain" description="Transposase IS200-like" evidence="1">
    <location>
        <begin position="8"/>
        <end position="131"/>
    </location>
</feature>
<dbReference type="InterPro" id="IPR052715">
    <property type="entry name" value="RAYT_transposase"/>
</dbReference>
<dbReference type="Pfam" id="PF01797">
    <property type="entry name" value="Y1_Tnp"/>
    <property type="match status" value="1"/>
</dbReference>
<dbReference type="Gene3D" id="3.30.70.1290">
    <property type="entry name" value="Transposase IS200-like"/>
    <property type="match status" value="1"/>
</dbReference>
<dbReference type="GO" id="GO:0006313">
    <property type="term" value="P:DNA transposition"/>
    <property type="evidence" value="ECO:0007669"/>
    <property type="project" value="InterPro"/>
</dbReference>
<dbReference type="PANTHER" id="PTHR36966:SF1">
    <property type="entry name" value="REP-ASSOCIATED TYROSINE TRANSPOSASE"/>
    <property type="match status" value="1"/>
</dbReference>
<dbReference type="PANTHER" id="PTHR36966">
    <property type="entry name" value="REP-ASSOCIATED TYROSINE TRANSPOSASE"/>
    <property type="match status" value="1"/>
</dbReference>
<evidence type="ECO:0000259" key="1">
    <source>
        <dbReference type="SMART" id="SM01321"/>
    </source>
</evidence>
<reference evidence="3" key="1">
    <citation type="submission" date="2016-10" db="EMBL/GenBank/DDBJ databases">
        <authorList>
            <person name="Varghese N."/>
            <person name="Submissions S."/>
        </authorList>
    </citation>
    <scope>NUCLEOTIDE SEQUENCE [LARGE SCALE GENOMIC DNA]</scope>
    <source>
        <strain evidence="3">DSM 11578</strain>
    </source>
</reference>
<proteinExistence type="predicted"/>
<gene>
    <name evidence="2" type="ORF">SAMN04488079_10922</name>
</gene>
<keyword evidence="3" id="KW-1185">Reference proteome</keyword>
<dbReference type="GO" id="GO:0004803">
    <property type="term" value="F:transposase activity"/>
    <property type="evidence" value="ECO:0007669"/>
    <property type="project" value="InterPro"/>
</dbReference>
<protein>
    <submittedName>
        <fullName evidence="2">Putative transposase</fullName>
    </submittedName>
</protein>
<evidence type="ECO:0000313" key="2">
    <source>
        <dbReference type="EMBL" id="SFK36102.1"/>
    </source>
</evidence>
<dbReference type="Proteomes" id="UP000198924">
    <property type="component" value="Unassembled WGS sequence"/>
</dbReference>
<dbReference type="InterPro" id="IPR036515">
    <property type="entry name" value="Transposase_17_sf"/>
</dbReference>
<dbReference type="STRING" id="45496.SAMN04488079_10922"/>